<dbReference type="Proteomes" id="UP000294498">
    <property type="component" value="Unassembled WGS sequence"/>
</dbReference>
<feature type="transmembrane region" description="Helical" evidence="6">
    <location>
        <begin position="339"/>
        <end position="358"/>
    </location>
</feature>
<feature type="transmembrane region" description="Helical" evidence="6">
    <location>
        <begin position="422"/>
        <end position="446"/>
    </location>
</feature>
<protein>
    <submittedName>
        <fullName evidence="9">Putative ABC transport system permease protein</fullName>
    </submittedName>
</protein>
<evidence type="ECO:0000313" key="10">
    <source>
        <dbReference type="Proteomes" id="UP000294498"/>
    </source>
</evidence>
<dbReference type="RefSeq" id="WP_133999591.1">
    <property type="nucleotide sequence ID" value="NZ_SODV01000002.1"/>
</dbReference>
<evidence type="ECO:0000259" key="7">
    <source>
        <dbReference type="Pfam" id="PF02687"/>
    </source>
</evidence>
<evidence type="ECO:0000256" key="2">
    <source>
        <dbReference type="ARBA" id="ARBA00022475"/>
    </source>
</evidence>
<feature type="transmembrane region" description="Helical" evidence="6">
    <location>
        <begin position="754"/>
        <end position="775"/>
    </location>
</feature>
<evidence type="ECO:0000256" key="3">
    <source>
        <dbReference type="ARBA" id="ARBA00022692"/>
    </source>
</evidence>
<evidence type="ECO:0000256" key="1">
    <source>
        <dbReference type="ARBA" id="ARBA00004651"/>
    </source>
</evidence>
<feature type="transmembrane region" description="Helical" evidence="6">
    <location>
        <begin position="284"/>
        <end position="305"/>
    </location>
</feature>
<dbReference type="InterPro" id="IPR025857">
    <property type="entry name" value="MacB_PCD"/>
</dbReference>
<evidence type="ECO:0000259" key="8">
    <source>
        <dbReference type="Pfam" id="PF12704"/>
    </source>
</evidence>
<feature type="transmembrane region" description="Helical" evidence="6">
    <location>
        <begin position="378"/>
        <end position="401"/>
    </location>
</feature>
<keyword evidence="5 6" id="KW-0472">Membrane</keyword>
<evidence type="ECO:0000313" key="9">
    <source>
        <dbReference type="EMBL" id="TDW97408.1"/>
    </source>
</evidence>
<comment type="caution">
    <text evidence="9">The sequence shown here is derived from an EMBL/GenBank/DDBJ whole genome shotgun (WGS) entry which is preliminary data.</text>
</comment>
<keyword evidence="10" id="KW-1185">Reference proteome</keyword>
<evidence type="ECO:0000256" key="5">
    <source>
        <dbReference type="ARBA" id="ARBA00023136"/>
    </source>
</evidence>
<reference evidence="9 10" key="1">
    <citation type="submission" date="2019-03" db="EMBL/GenBank/DDBJ databases">
        <title>Genomic Encyclopedia of Type Strains, Phase IV (KMG-IV): sequencing the most valuable type-strain genomes for metagenomic binning, comparative biology and taxonomic classification.</title>
        <authorList>
            <person name="Goeker M."/>
        </authorList>
    </citation>
    <scope>NUCLEOTIDE SEQUENCE [LARGE SCALE GENOMIC DNA]</scope>
    <source>
        <strain evidence="9 10">DSM 100059</strain>
    </source>
</reference>
<dbReference type="Pfam" id="PF12704">
    <property type="entry name" value="MacB_PCD"/>
    <property type="match status" value="1"/>
</dbReference>
<dbReference type="InterPro" id="IPR003838">
    <property type="entry name" value="ABC3_permease_C"/>
</dbReference>
<dbReference type="InterPro" id="IPR050250">
    <property type="entry name" value="Macrolide_Exporter_MacB"/>
</dbReference>
<dbReference type="Pfam" id="PF02687">
    <property type="entry name" value="FtsX"/>
    <property type="match status" value="2"/>
</dbReference>
<comment type="subcellular location">
    <subcellularLocation>
        <location evidence="1">Cell membrane</location>
        <topology evidence="1">Multi-pass membrane protein</topology>
    </subcellularLocation>
</comment>
<proteinExistence type="predicted"/>
<keyword evidence="3 6" id="KW-0812">Transmembrane</keyword>
<dbReference type="PANTHER" id="PTHR30572">
    <property type="entry name" value="MEMBRANE COMPONENT OF TRANSPORTER-RELATED"/>
    <property type="match status" value="1"/>
</dbReference>
<dbReference type="GO" id="GO:0005886">
    <property type="term" value="C:plasma membrane"/>
    <property type="evidence" value="ECO:0007669"/>
    <property type="project" value="UniProtKB-SubCell"/>
</dbReference>
<feature type="transmembrane region" description="Helical" evidence="6">
    <location>
        <begin position="671"/>
        <end position="696"/>
    </location>
</feature>
<accession>A0A4R8DIS4</accession>
<feature type="domain" description="ABC3 transporter permease C-terminal" evidence="7">
    <location>
        <begin position="675"/>
        <end position="783"/>
    </location>
</feature>
<dbReference type="EMBL" id="SODV01000002">
    <property type="protein sequence ID" value="TDW97408.1"/>
    <property type="molecule type" value="Genomic_DNA"/>
</dbReference>
<dbReference type="AlphaFoldDB" id="A0A4R8DIS4"/>
<dbReference type="PANTHER" id="PTHR30572:SF18">
    <property type="entry name" value="ABC-TYPE MACROLIDE FAMILY EXPORT SYSTEM PERMEASE COMPONENT 2"/>
    <property type="match status" value="1"/>
</dbReference>
<feature type="domain" description="MacB-like periplasmic core" evidence="8">
    <location>
        <begin position="20"/>
        <end position="239"/>
    </location>
</feature>
<organism evidence="9 10">
    <name type="scientific">Dinghuibacter silviterrae</name>
    <dbReference type="NCBI Taxonomy" id="1539049"/>
    <lineage>
        <taxon>Bacteria</taxon>
        <taxon>Pseudomonadati</taxon>
        <taxon>Bacteroidota</taxon>
        <taxon>Chitinophagia</taxon>
        <taxon>Chitinophagales</taxon>
        <taxon>Chitinophagaceae</taxon>
        <taxon>Dinghuibacter</taxon>
    </lineage>
</organism>
<feature type="transmembrane region" description="Helical" evidence="6">
    <location>
        <begin position="21"/>
        <end position="41"/>
    </location>
</feature>
<dbReference type="OrthoDB" id="1451596at2"/>
<sequence length="794" mass="88931">MIKNYLLVAFRNLWRHRAFSLINILGLTVGLTAFFLIFLYVRFELSYDSFNTKADRIYRVVADIKTPTETLNSGGPAWAVGAFIKKEFPDEVEAAVRTDENSFLFRRGDVKYQEEHSLLADSDFFKVFDFKLIHGDPATCLREPMSVVLTESAAKKYFGSENPMGKTLIMTSDNFNTQVTGVMKDMPENSQIKADVIVSMTTRTSRARRLDSAWGNYGNRTFILLKPGINYKSFQNRLPAFLDKYDGGEMKSSQMFPTLFLEPLRWVYLYSTRDDSKTGHITNVYTFTIVALFILLIACFNFVNLTTARAAERAREVGIRKVVGAVKTQLSRQFIGESVVLCLIAFILALALTSALLPSFNNLSGKVISHTIFTHPQYILVLLAVALGVGILAGIYPALVLSSFKPVETLKGRFSTGTHGVFLRRGLVVVQFTISIGLIIGTIIVYSQMMYMRNADLGFNKTQKLVIDTEGDPARMAFRNALTTLPNVRSVSMAGSVPGGDNPGAYSQIQNVKGEMQIANLDLYFVDFDYIPQYQMKIIAGRAFSRDFGSDTTQAMIVNEAAVKDFGYRSPKDIIGRKFDQWGRSGMIIGVVKDFHFHSLQEVIKPLSIRIEPDGCYLVTAEVPSGPQLPETIAAIEKEWKKDMPHRPFSYYFLDEYFDRQYRAEDRFGKLFLDFAILAIFISCLGLLGLASYSTLQRTKEIGIRKVLGASVRGIVGLLSKEFVLLVGVAFVVATPVAWYLMNRWLQDFAYKVSIAWWVFAAAGLTALVIALLTVSFQAIRAALANPVQSLRTE</sequence>
<feature type="transmembrane region" description="Helical" evidence="6">
    <location>
        <begin position="723"/>
        <end position="742"/>
    </location>
</feature>
<evidence type="ECO:0000256" key="6">
    <source>
        <dbReference type="SAM" id="Phobius"/>
    </source>
</evidence>
<dbReference type="GO" id="GO:0022857">
    <property type="term" value="F:transmembrane transporter activity"/>
    <property type="evidence" value="ECO:0007669"/>
    <property type="project" value="TreeGrafter"/>
</dbReference>
<name>A0A4R8DIS4_9BACT</name>
<keyword evidence="2" id="KW-1003">Cell membrane</keyword>
<evidence type="ECO:0000256" key="4">
    <source>
        <dbReference type="ARBA" id="ARBA00022989"/>
    </source>
</evidence>
<feature type="domain" description="ABC3 transporter permease C-terminal" evidence="7">
    <location>
        <begin position="289"/>
        <end position="404"/>
    </location>
</feature>
<keyword evidence="4 6" id="KW-1133">Transmembrane helix</keyword>
<gene>
    <name evidence="9" type="ORF">EDB95_5257</name>
</gene>